<keyword evidence="6" id="KW-0325">Glycoprotein</keyword>
<proteinExistence type="inferred from homology"/>
<evidence type="ECO:0000256" key="6">
    <source>
        <dbReference type="ARBA" id="ARBA00023180"/>
    </source>
</evidence>
<comment type="similarity">
    <text evidence="7">Belongs to the ustYa family.</text>
</comment>
<feature type="compositionally biased region" description="Basic and acidic residues" evidence="8">
    <location>
        <begin position="1"/>
        <end position="15"/>
    </location>
</feature>
<sequence length="279" mass="32346">MPFQDDSRGDEEKLNPSEGHLLLGEDSYSADEHVKHQPVRHWRQGLRPFHVHGILIFLYSVLYVALVIPTALRTVPGRDPEEPPEAGHIPLPSREALIWEKRRFPTDITDNPLAGDPRPELDEAWHRLLLNDNILVPKDYLDELNLTSIYTRDGLHGVASLSVYHCLHCLKKVKRMLFKEHYHKGKSEEAMAREAKHVDHCVEYIREALMCQPDLSLVTFRWINNTAQHEDKSAFYPTNFDVSMHTCARWEPLDEWAGGRRFNLFDVDLLQRPQPDGHT</sequence>
<keyword evidence="5 9" id="KW-0472">Membrane</keyword>
<dbReference type="GO" id="GO:0043386">
    <property type="term" value="P:mycotoxin biosynthetic process"/>
    <property type="evidence" value="ECO:0007669"/>
    <property type="project" value="InterPro"/>
</dbReference>
<reference evidence="10" key="1">
    <citation type="journal article" date="2023" name="Mol. Phylogenet. Evol.">
        <title>Genome-scale phylogeny and comparative genomics of the fungal order Sordariales.</title>
        <authorList>
            <person name="Hensen N."/>
            <person name="Bonometti L."/>
            <person name="Westerberg I."/>
            <person name="Brannstrom I.O."/>
            <person name="Guillou S."/>
            <person name="Cros-Aarteil S."/>
            <person name="Calhoun S."/>
            <person name="Haridas S."/>
            <person name="Kuo A."/>
            <person name="Mondo S."/>
            <person name="Pangilinan J."/>
            <person name="Riley R."/>
            <person name="LaButti K."/>
            <person name="Andreopoulos B."/>
            <person name="Lipzen A."/>
            <person name="Chen C."/>
            <person name="Yan M."/>
            <person name="Daum C."/>
            <person name="Ng V."/>
            <person name="Clum A."/>
            <person name="Steindorff A."/>
            <person name="Ohm R.A."/>
            <person name="Martin F."/>
            <person name="Silar P."/>
            <person name="Natvig D.O."/>
            <person name="Lalanne C."/>
            <person name="Gautier V."/>
            <person name="Ament-Velasquez S.L."/>
            <person name="Kruys A."/>
            <person name="Hutchinson M.I."/>
            <person name="Powell A.J."/>
            <person name="Barry K."/>
            <person name="Miller A.N."/>
            <person name="Grigoriev I.V."/>
            <person name="Debuchy R."/>
            <person name="Gladieux P."/>
            <person name="Hiltunen Thoren M."/>
            <person name="Johannesson H."/>
        </authorList>
    </citation>
    <scope>NUCLEOTIDE SEQUENCE</scope>
    <source>
        <strain evidence="10">CBS 508.74</strain>
    </source>
</reference>
<evidence type="ECO:0000256" key="3">
    <source>
        <dbReference type="ARBA" id="ARBA00022989"/>
    </source>
</evidence>
<dbReference type="PANTHER" id="PTHR33365:SF7">
    <property type="entry name" value="TAT PATHWAY SIGNAL SEQUENCE"/>
    <property type="match status" value="1"/>
</dbReference>
<protein>
    <submittedName>
        <fullName evidence="10">Uncharacterized protein</fullName>
    </submittedName>
</protein>
<name>A0AAN6T850_9PEZI</name>
<keyword evidence="2 9" id="KW-0812">Transmembrane</keyword>
<dbReference type="Pfam" id="PF11807">
    <property type="entry name" value="UstYa"/>
    <property type="match status" value="1"/>
</dbReference>
<comment type="caution">
    <text evidence="10">The sequence shown here is derived from an EMBL/GenBank/DDBJ whole genome shotgun (WGS) entry which is preliminary data.</text>
</comment>
<dbReference type="Proteomes" id="UP001302812">
    <property type="component" value="Unassembled WGS sequence"/>
</dbReference>
<dbReference type="InterPro" id="IPR021765">
    <property type="entry name" value="UstYa-like"/>
</dbReference>
<dbReference type="GO" id="GO:0016020">
    <property type="term" value="C:membrane"/>
    <property type="evidence" value="ECO:0007669"/>
    <property type="project" value="UniProtKB-SubCell"/>
</dbReference>
<evidence type="ECO:0000256" key="8">
    <source>
        <dbReference type="SAM" id="MobiDB-lite"/>
    </source>
</evidence>
<evidence type="ECO:0000256" key="5">
    <source>
        <dbReference type="ARBA" id="ARBA00023136"/>
    </source>
</evidence>
<organism evidence="10 11">
    <name type="scientific">Canariomyces notabilis</name>
    <dbReference type="NCBI Taxonomy" id="2074819"/>
    <lineage>
        <taxon>Eukaryota</taxon>
        <taxon>Fungi</taxon>
        <taxon>Dikarya</taxon>
        <taxon>Ascomycota</taxon>
        <taxon>Pezizomycotina</taxon>
        <taxon>Sordariomycetes</taxon>
        <taxon>Sordariomycetidae</taxon>
        <taxon>Sordariales</taxon>
        <taxon>Chaetomiaceae</taxon>
        <taxon>Canariomyces</taxon>
    </lineage>
</organism>
<accession>A0AAN6T850</accession>
<gene>
    <name evidence="10" type="ORF">N656DRAFT_719357</name>
</gene>
<evidence type="ECO:0000256" key="7">
    <source>
        <dbReference type="ARBA" id="ARBA00035112"/>
    </source>
</evidence>
<evidence type="ECO:0000313" key="11">
    <source>
        <dbReference type="Proteomes" id="UP001302812"/>
    </source>
</evidence>
<evidence type="ECO:0000256" key="9">
    <source>
        <dbReference type="SAM" id="Phobius"/>
    </source>
</evidence>
<keyword evidence="4" id="KW-0843">Virulence</keyword>
<dbReference type="AlphaFoldDB" id="A0AAN6T850"/>
<keyword evidence="3 9" id="KW-1133">Transmembrane helix</keyword>
<dbReference type="EMBL" id="MU853369">
    <property type="protein sequence ID" value="KAK4107816.1"/>
    <property type="molecule type" value="Genomic_DNA"/>
</dbReference>
<evidence type="ECO:0000256" key="4">
    <source>
        <dbReference type="ARBA" id="ARBA00023026"/>
    </source>
</evidence>
<dbReference type="PANTHER" id="PTHR33365">
    <property type="entry name" value="YALI0B05434P"/>
    <property type="match status" value="1"/>
</dbReference>
<comment type="subcellular location">
    <subcellularLocation>
        <location evidence="1">Membrane</location>
        <topology evidence="1">Single-pass membrane protein</topology>
    </subcellularLocation>
</comment>
<keyword evidence="11" id="KW-1185">Reference proteome</keyword>
<feature type="transmembrane region" description="Helical" evidence="9">
    <location>
        <begin position="49"/>
        <end position="68"/>
    </location>
</feature>
<feature type="region of interest" description="Disordered" evidence="8">
    <location>
        <begin position="1"/>
        <end position="22"/>
    </location>
</feature>
<reference evidence="10" key="2">
    <citation type="submission" date="2023-05" db="EMBL/GenBank/DDBJ databases">
        <authorList>
            <consortium name="Lawrence Berkeley National Laboratory"/>
            <person name="Steindorff A."/>
            <person name="Hensen N."/>
            <person name="Bonometti L."/>
            <person name="Westerberg I."/>
            <person name="Brannstrom I.O."/>
            <person name="Guillou S."/>
            <person name="Cros-Aarteil S."/>
            <person name="Calhoun S."/>
            <person name="Haridas S."/>
            <person name="Kuo A."/>
            <person name="Mondo S."/>
            <person name="Pangilinan J."/>
            <person name="Riley R."/>
            <person name="Labutti K."/>
            <person name="Andreopoulos B."/>
            <person name="Lipzen A."/>
            <person name="Chen C."/>
            <person name="Yanf M."/>
            <person name="Daum C."/>
            <person name="Ng V."/>
            <person name="Clum A."/>
            <person name="Ohm R."/>
            <person name="Martin F."/>
            <person name="Silar P."/>
            <person name="Natvig D."/>
            <person name="Lalanne C."/>
            <person name="Gautier V."/>
            <person name="Ament-Velasquez S.L."/>
            <person name="Kruys A."/>
            <person name="Hutchinson M.I."/>
            <person name="Powell A.J."/>
            <person name="Barry K."/>
            <person name="Miller A.N."/>
            <person name="Grigoriev I.V."/>
            <person name="Debuchy R."/>
            <person name="Gladieux P."/>
            <person name="Thoren M.H."/>
            <person name="Johannesson H."/>
        </authorList>
    </citation>
    <scope>NUCLEOTIDE SEQUENCE</scope>
    <source>
        <strain evidence="10">CBS 508.74</strain>
    </source>
</reference>
<dbReference type="RefSeq" id="XP_064665386.1">
    <property type="nucleotide sequence ID" value="XM_064812359.1"/>
</dbReference>
<evidence type="ECO:0000256" key="2">
    <source>
        <dbReference type="ARBA" id="ARBA00022692"/>
    </source>
</evidence>
<dbReference type="GeneID" id="89936484"/>
<evidence type="ECO:0000313" key="10">
    <source>
        <dbReference type="EMBL" id="KAK4107816.1"/>
    </source>
</evidence>
<evidence type="ECO:0000256" key="1">
    <source>
        <dbReference type="ARBA" id="ARBA00004167"/>
    </source>
</evidence>